<evidence type="ECO:0000256" key="1">
    <source>
        <dbReference type="ARBA" id="ARBA00004496"/>
    </source>
</evidence>
<evidence type="ECO:0000256" key="6">
    <source>
        <dbReference type="ARBA" id="ARBA00022723"/>
    </source>
</evidence>
<comment type="similarity">
    <text evidence="2">Belongs to the TsaE family.</text>
</comment>
<dbReference type="InterPro" id="IPR027417">
    <property type="entry name" value="P-loop_NTPase"/>
</dbReference>
<dbReference type="AlphaFoldDB" id="A0A7C4M0K5"/>
<dbReference type="GO" id="GO:0016740">
    <property type="term" value="F:transferase activity"/>
    <property type="evidence" value="ECO:0007669"/>
    <property type="project" value="UniProtKB-KW"/>
</dbReference>
<dbReference type="GO" id="GO:0005737">
    <property type="term" value="C:cytoplasm"/>
    <property type="evidence" value="ECO:0007669"/>
    <property type="project" value="UniProtKB-SubCell"/>
</dbReference>
<dbReference type="SUPFAM" id="SSF52540">
    <property type="entry name" value="P-loop containing nucleoside triphosphate hydrolases"/>
    <property type="match status" value="1"/>
</dbReference>
<evidence type="ECO:0000256" key="4">
    <source>
        <dbReference type="ARBA" id="ARBA00022490"/>
    </source>
</evidence>
<proteinExistence type="inferred from homology"/>
<evidence type="ECO:0000256" key="7">
    <source>
        <dbReference type="ARBA" id="ARBA00022741"/>
    </source>
</evidence>
<dbReference type="Gene3D" id="3.40.50.300">
    <property type="entry name" value="P-loop containing nucleotide triphosphate hydrolases"/>
    <property type="match status" value="1"/>
</dbReference>
<dbReference type="Pfam" id="PF02367">
    <property type="entry name" value="TsaE"/>
    <property type="match status" value="1"/>
</dbReference>
<organism evidence="11">
    <name type="scientific">candidate division CPR3 bacterium</name>
    <dbReference type="NCBI Taxonomy" id="2268181"/>
    <lineage>
        <taxon>Bacteria</taxon>
        <taxon>Bacteria division CPR3</taxon>
    </lineage>
</organism>
<evidence type="ECO:0000256" key="3">
    <source>
        <dbReference type="ARBA" id="ARBA00019010"/>
    </source>
</evidence>
<evidence type="ECO:0000313" key="11">
    <source>
        <dbReference type="EMBL" id="HGT71007.1"/>
    </source>
</evidence>
<dbReference type="GO" id="GO:0046872">
    <property type="term" value="F:metal ion binding"/>
    <property type="evidence" value="ECO:0007669"/>
    <property type="project" value="UniProtKB-KW"/>
</dbReference>
<name>A0A7C4M0K5_UNCC3</name>
<keyword evidence="6" id="KW-0479">Metal-binding</keyword>
<sequence>MQKFISHSKEETQKIATEFAKTLKGGEVLCFYGNLGSGKTTFIQALAEALGVKENVTSPTYVLIKKYKTANKKIITSKKVVAKNFQFPISNFQFFYHMDAYRLSDPQEALDLGLEEIWSDPNNIIAIEWADKISDILPEKRMDLCFEHIKDDERKITVFN</sequence>
<comment type="subcellular location">
    <subcellularLocation>
        <location evidence="1">Cytoplasm</location>
    </subcellularLocation>
</comment>
<evidence type="ECO:0000256" key="5">
    <source>
        <dbReference type="ARBA" id="ARBA00022694"/>
    </source>
</evidence>
<keyword evidence="5" id="KW-0819">tRNA processing</keyword>
<reference evidence="11" key="1">
    <citation type="journal article" date="2020" name="mSystems">
        <title>Genome- and Community-Level Interaction Insights into Carbon Utilization and Element Cycling Functions of Hydrothermarchaeota in Hydrothermal Sediment.</title>
        <authorList>
            <person name="Zhou Z."/>
            <person name="Liu Y."/>
            <person name="Xu W."/>
            <person name="Pan J."/>
            <person name="Luo Z.H."/>
            <person name="Li M."/>
        </authorList>
    </citation>
    <scope>NUCLEOTIDE SEQUENCE [LARGE SCALE GENOMIC DNA]</scope>
    <source>
        <strain evidence="11">SpSt-579</strain>
    </source>
</reference>
<keyword evidence="4" id="KW-0963">Cytoplasm</keyword>
<gene>
    <name evidence="11" type="primary">tsaE</name>
    <name evidence="11" type="ORF">ENT43_01980</name>
</gene>
<dbReference type="GO" id="GO:0005524">
    <property type="term" value="F:ATP binding"/>
    <property type="evidence" value="ECO:0007669"/>
    <property type="project" value="UniProtKB-KW"/>
</dbReference>
<dbReference type="GO" id="GO:0002949">
    <property type="term" value="P:tRNA threonylcarbamoyladenosine modification"/>
    <property type="evidence" value="ECO:0007669"/>
    <property type="project" value="InterPro"/>
</dbReference>
<dbReference type="EMBL" id="DSYQ01000007">
    <property type="protein sequence ID" value="HGT71007.1"/>
    <property type="molecule type" value="Genomic_DNA"/>
</dbReference>
<protein>
    <recommendedName>
        <fullName evidence="3">tRNA threonylcarbamoyladenosine biosynthesis protein TsaE</fullName>
    </recommendedName>
    <alternativeName>
        <fullName evidence="10">t(6)A37 threonylcarbamoyladenosine biosynthesis protein TsaE</fullName>
    </alternativeName>
</protein>
<evidence type="ECO:0000256" key="2">
    <source>
        <dbReference type="ARBA" id="ARBA00007599"/>
    </source>
</evidence>
<dbReference type="PANTHER" id="PTHR33540">
    <property type="entry name" value="TRNA THREONYLCARBAMOYLADENOSINE BIOSYNTHESIS PROTEIN TSAE"/>
    <property type="match status" value="1"/>
</dbReference>
<dbReference type="NCBIfam" id="TIGR00150">
    <property type="entry name" value="T6A_YjeE"/>
    <property type="match status" value="1"/>
</dbReference>
<evidence type="ECO:0000256" key="9">
    <source>
        <dbReference type="ARBA" id="ARBA00022842"/>
    </source>
</evidence>
<keyword evidence="11" id="KW-0808">Transferase</keyword>
<dbReference type="PANTHER" id="PTHR33540:SF2">
    <property type="entry name" value="TRNA THREONYLCARBAMOYLADENOSINE BIOSYNTHESIS PROTEIN TSAE"/>
    <property type="match status" value="1"/>
</dbReference>
<evidence type="ECO:0000256" key="10">
    <source>
        <dbReference type="ARBA" id="ARBA00032441"/>
    </source>
</evidence>
<accession>A0A7C4M0K5</accession>
<evidence type="ECO:0000256" key="8">
    <source>
        <dbReference type="ARBA" id="ARBA00022840"/>
    </source>
</evidence>
<dbReference type="InterPro" id="IPR003442">
    <property type="entry name" value="T6A_TsaE"/>
</dbReference>
<comment type="caution">
    <text evidence="11">The sequence shown here is derived from an EMBL/GenBank/DDBJ whole genome shotgun (WGS) entry which is preliminary data.</text>
</comment>
<keyword evidence="7" id="KW-0547">Nucleotide-binding</keyword>
<keyword evidence="9" id="KW-0460">Magnesium</keyword>
<keyword evidence="8" id="KW-0067">ATP-binding</keyword>